<dbReference type="RefSeq" id="XP_005759510.1">
    <property type="nucleotide sequence ID" value="XM_005759453.1"/>
</dbReference>
<dbReference type="EnsemblProtists" id="EOD07081">
    <property type="protein sequence ID" value="EOD07081"/>
    <property type="gene ID" value="EMIHUDRAFT_198355"/>
</dbReference>
<dbReference type="GO" id="GO:0006777">
    <property type="term" value="P:Mo-molybdopterin cofactor biosynthetic process"/>
    <property type="evidence" value="ECO:0007669"/>
    <property type="project" value="InterPro"/>
</dbReference>
<dbReference type="Pfam" id="PF02597">
    <property type="entry name" value="ThiS"/>
    <property type="match status" value="1"/>
</dbReference>
<reference evidence="3" key="2">
    <citation type="submission" date="2024-10" db="UniProtKB">
        <authorList>
            <consortium name="EnsemblProtists"/>
        </authorList>
    </citation>
    <scope>IDENTIFICATION</scope>
</reference>
<evidence type="ECO:0008006" key="5">
    <source>
        <dbReference type="Google" id="ProtNLM"/>
    </source>
</evidence>
<dbReference type="KEGG" id="ehx:EMIHUDRAFT_198355"/>
<dbReference type="GO" id="GO:0000166">
    <property type="term" value="F:nucleotide binding"/>
    <property type="evidence" value="ECO:0007669"/>
    <property type="project" value="UniProtKB-KW"/>
</dbReference>
<dbReference type="PANTHER" id="PTHR33359">
    <property type="entry name" value="MOLYBDOPTERIN SYNTHASE SULFUR CARRIER SUBUNIT"/>
    <property type="match status" value="1"/>
</dbReference>
<dbReference type="AlphaFoldDB" id="A0A0D3I746"/>
<dbReference type="InterPro" id="IPR016155">
    <property type="entry name" value="Mopterin_synth/thiamin_S_b"/>
</dbReference>
<keyword evidence="4" id="KW-1185">Reference proteome</keyword>
<dbReference type="CDD" id="cd00754">
    <property type="entry name" value="Ubl_MoaD"/>
    <property type="match status" value="1"/>
</dbReference>
<evidence type="ECO:0000256" key="2">
    <source>
        <dbReference type="SAM" id="MobiDB-lite"/>
    </source>
</evidence>
<dbReference type="UniPathway" id="UPA00344"/>
<dbReference type="GeneID" id="17253235"/>
<dbReference type="PANTHER" id="PTHR33359:SF1">
    <property type="entry name" value="MOLYBDOPTERIN SYNTHASE SULFUR CARRIER SUBUNIT"/>
    <property type="match status" value="1"/>
</dbReference>
<dbReference type="InterPro" id="IPR044672">
    <property type="entry name" value="MOCS2A"/>
</dbReference>
<dbReference type="GO" id="GO:1990133">
    <property type="term" value="C:molybdopterin adenylyltransferase complex"/>
    <property type="evidence" value="ECO:0007669"/>
    <property type="project" value="TreeGrafter"/>
</dbReference>
<dbReference type="Gene3D" id="3.10.20.30">
    <property type="match status" value="1"/>
</dbReference>
<reference evidence="4" key="1">
    <citation type="journal article" date="2013" name="Nature">
        <title>Pan genome of the phytoplankton Emiliania underpins its global distribution.</title>
        <authorList>
            <person name="Read B.A."/>
            <person name="Kegel J."/>
            <person name="Klute M.J."/>
            <person name="Kuo A."/>
            <person name="Lefebvre S.C."/>
            <person name="Maumus F."/>
            <person name="Mayer C."/>
            <person name="Miller J."/>
            <person name="Monier A."/>
            <person name="Salamov A."/>
            <person name="Young J."/>
            <person name="Aguilar M."/>
            <person name="Claverie J.M."/>
            <person name="Frickenhaus S."/>
            <person name="Gonzalez K."/>
            <person name="Herman E.K."/>
            <person name="Lin Y.C."/>
            <person name="Napier J."/>
            <person name="Ogata H."/>
            <person name="Sarno A.F."/>
            <person name="Shmutz J."/>
            <person name="Schroeder D."/>
            <person name="de Vargas C."/>
            <person name="Verret F."/>
            <person name="von Dassow P."/>
            <person name="Valentin K."/>
            <person name="Van de Peer Y."/>
            <person name="Wheeler G."/>
            <person name="Dacks J.B."/>
            <person name="Delwiche C.F."/>
            <person name="Dyhrman S.T."/>
            <person name="Glockner G."/>
            <person name="John U."/>
            <person name="Richards T."/>
            <person name="Worden A.Z."/>
            <person name="Zhang X."/>
            <person name="Grigoriev I.V."/>
            <person name="Allen A.E."/>
            <person name="Bidle K."/>
            <person name="Borodovsky M."/>
            <person name="Bowler C."/>
            <person name="Brownlee C."/>
            <person name="Cock J.M."/>
            <person name="Elias M."/>
            <person name="Gladyshev V.N."/>
            <person name="Groth M."/>
            <person name="Guda C."/>
            <person name="Hadaegh A."/>
            <person name="Iglesias-Rodriguez M.D."/>
            <person name="Jenkins J."/>
            <person name="Jones B.M."/>
            <person name="Lawson T."/>
            <person name="Leese F."/>
            <person name="Lindquist E."/>
            <person name="Lobanov A."/>
            <person name="Lomsadze A."/>
            <person name="Malik S.B."/>
            <person name="Marsh M.E."/>
            <person name="Mackinder L."/>
            <person name="Mock T."/>
            <person name="Mueller-Roeber B."/>
            <person name="Pagarete A."/>
            <person name="Parker M."/>
            <person name="Probert I."/>
            <person name="Quesneville H."/>
            <person name="Raines C."/>
            <person name="Rensing S.A."/>
            <person name="Riano-Pachon D.M."/>
            <person name="Richier S."/>
            <person name="Rokitta S."/>
            <person name="Shiraiwa Y."/>
            <person name="Soanes D.M."/>
            <person name="van der Giezen M."/>
            <person name="Wahlund T.M."/>
            <person name="Williams B."/>
            <person name="Wilson W."/>
            <person name="Wolfe G."/>
            <person name="Wurch L.L."/>
        </authorList>
    </citation>
    <scope>NUCLEOTIDE SEQUENCE</scope>
</reference>
<evidence type="ECO:0000256" key="1">
    <source>
        <dbReference type="ARBA" id="ARBA00022741"/>
    </source>
</evidence>
<protein>
    <recommendedName>
        <fullName evidence="5">MoaD/ThiS family protein</fullName>
    </recommendedName>
</protein>
<dbReference type="PaxDb" id="2903-EOD07081"/>
<evidence type="ECO:0000313" key="3">
    <source>
        <dbReference type="EnsemblProtists" id="EOD07081"/>
    </source>
</evidence>
<proteinExistence type="predicted"/>
<organism evidence="3 4">
    <name type="scientific">Emiliania huxleyi (strain CCMP1516)</name>
    <dbReference type="NCBI Taxonomy" id="280463"/>
    <lineage>
        <taxon>Eukaryota</taxon>
        <taxon>Haptista</taxon>
        <taxon>Haptophyta</taxon>
        <taxon>Prymnesiophyceae</taxon>
        <taxon>Isochrysidales</taxon>
        <taxon>Noelaerhabdaceae</taxon>
        <taxon>Emiliania</taxon>
    </lineage>
</organism>
<dbReference type="SUPFAM" id="SSF54285">
    <property type="entry name" value="MoaD/ThiS"/>
    <property type="match status" value="1"/>
</dbReference>
<sequence length="75" mass="7800">MPRQACPEAGTSEERLDVDSGATTDDLRRLLADRFPGLADLLPGCALARNGDYVTGTEPMAEGDELAVLPPVSGG</sequence>
<dbReference type="InterPro" id="IPR012675">
    <property type="entry name" value="Beta-grasp_dom_sf"/>
</dbReference>
<dbReference type="STRING" id="2903.R1D816"/>
<dbReference type="HOGENOM" id="CLU_114601_4_3_1"/>
<dbReference type="InterPro" id="IPR003749">
    <property type="entry name" value="ThiS/MoaD-like"/>
</dbReference>
<name>A0A0D3I746_EMIH1</name>
<dbReference type="OMA" id="MCEGSTT"/>
<keyword evidence="1" id="KW-0547">Nucleotide-binding</keyword>
<feature type="region of interest" description="Disordered" evidence="2">
    <location>
        <begin position="1"/>
        <end position="21"/>
    </location>
</feature>
<evidence type="ECO:0000313" key="4">
    <source>
        <dbReference type="Proteomes" id="UP000013827"/>
    </source>
</evidence>
<dbReference type="Proteomes" id="UP000013827">
    <property type="component" value="Unassembled WGS sequence"/>
</dbReference>
<accession>A0A0D3I746</accession>